<sequence length="60" mass="6542">MPTFTTFVIGTTVLYLGLSTVANQLTEPDHWVAYAAANALGIAVIMHVAVWRRWPVGGKQ</sequence>
<keyword evidence="1" id="KW-1133">Transmembrane helix</keyword>
<protein>
    <submittedName>
        <fullName evidence="2">Uncharacterized protein</fullName>
    </submittedName>
</protein>
<proteinExistence type="predicted"/>
<evidence type="ECO:0000313" key="2">
    <source>
        <dbReference type="EMBL" id="RSM84743.1"/>
    </source>
</evidence>
<dbReference type="EMBL" id="QHKI01000015">
    <property type="protein sequence ID" value="RSM84743.1"/>
    <property type="molecule type" value="Genomic_DNA"/>
</dbReference>
<dbReference type="AlphaFoldDB" id="A0A428Z9K5"/>
<reference evidence="2 3" key="1">
    <citation type="submission" date="2018-05" db="EMBL/GenBank/DDBJ databases">
        <title>Evolution of GPA BGCs.</title>
        <authorList>
            <person name="Waglechner N."/>
            <person name="Wright G.D."/>
        </authorList>
    </citation>
    <scope>NUCLEOTIDE SEQUENCE [LARGE SCALE GENOMIC DNA]</scope>
    <source>
        <strain evidence="2 3">A82846</strain>
    </source>
</reference>
<feature type="transmembrane region" description="Helical" evidence="1">
    <location>
        <begin position="32"/>
        <end position="51"/>
    </location>
</feature>
<gene>
    <name evidence="2" type="ORF">DMH04_19890</name>
</gene>
<dbReference type="RefSeq" id="WP_125727179.1">
    <property type="nucleotide sequence ID" value="NZ_QHKI01000015.1"/>
</dbReference>
<keyword evidence="1" id="KW-0812">Transmembrane</keyword>
<keyword evidence="1" id="KW-0472">Membrane</keyword>
<name>A0A428Z9K5_KIBAR</name>
<comment type="caution">
    <text evidence="2">The sequence shown here is derived from an EMBL/GenBank/DDBJ whole genome shotgun (WGS) entry which is preliminary data.</text>
</comment>
<organism evidence="2 3">
    <name type="scientific">Kibdelosporangium aridum</name>
    <dbReference type="NCBI Taxonomy" id="2030"/>
    <lineage>
        <taxon>Bacteria</taxon>
        <taxon>Bacillati</taxon>
        <taxon>Actinomycetota</taxon>
        <taxon>Actinomycetes</taxon>
        <taxon>Pseudonocardiales</taxon>
        <taxon>Pseudonocardiaceae</taxon>
        <taxon>Kibdelosporangium</taxon>
    </lineage>
</organism>
<evidence type="ECO:0000256" key="1">
    <source>
        <dbReference type="SAM" id="Phobius"/>
    </source>
</evidence>
<accession>A0A428Z9K5</accession>
<evidence type="ECO:0000313" key="3">
    <source>
        <dbReference type="Proteomes" id="UP000287547"/>
    </source>
</evidence>
<dbReference type="Proteomes" id="UP000287547">
    <property type="component" value="Unassembled WGS sequence"/>
</dbReference>